<dbReference type="Proteomes" id="UP000254866">
    <property type="component" value="Unassembled WGS sequence"/>
</dbReference>
<evidence type="ECO:0000256" key="2">
    <source>
        <dbReference type="SAM" id="MobiDB-lite"/>
    </source>
</evidence>
<dbReference type="AlphaFoldDB" id="A0A370TYZ8"/>
<evidence type="ECO:0000313" key="5">
    <source>
        <dbReference type="Proteomes" id="UP000254866"/>
    </source>
</evidence>
<protein>
    <recommendedName>
        <fullName evidence="3">Xylanolytic transcriptional activator regulatory domain-containing protein</fullName>
    </recommendedName>
</protein>
<reference evidence="4 5" key="1">
    <citation type="journal article" date="2018" name="IMA Fungus">
        <title>IMA Genome-F 9: Draft genome sequence of Annulohypoxylon stygium, Aspergillus mulundensis, Berkeleyomyces basicola (syn. Thielaviopsis basicola), Ceratocystis smalleyi, two Cercospora beticola strains, Coleophoma cylindrospora, Fusarium fracticaudum, Phialophora cf. hyalina, and Morchella septimelata.</title>
        <authorList>
            <person name="Wingfield B.D."/>
            <person name="Bills G.F."/>
            <person name="Dong Y."/>
            <person name="Huang W."/>
            <person name="Nel W.J."/>
            <person name="Swalarsk-Parry B.S."/>
            <person name="Vaghefi N."/>
            <person name="Wilken P.M."/>
            <person name="An Z."/>
            <person name="de Beer Z.W."/>
            <person name="De Vos L."/>
            <person name="Chen L."/>
            <person name="Duong T.A."/>
            <person name="Gao Y."/>
            <person name="Hammerbacher A."/>
            <person name="Kikkert J.R."/>
            <person name="Li Y."/>
            <person name="Li H."/>
            <person name="Li K."/>
            <person name="Li Q."/>
            <person name="Liu X."/>
            <person name="Ma X."/>
            <person name="Naidoo K."/>
            <person name="Pethybridge S.J."/>
            <person name="Sun J."/>
            <person name="Steenkamp E.T."/>
            <person name="van der Nest M.A."/>
            <person name="van Wyk S."/>
            <person name="Wingfield M.J."/>
            <person name="Xiong C."/>
            <person name="Yue Q."/>
            <person name="Zhang X."/>
        </authorList>
    </citation>
    <scope>NUCLEOTIDE SEQUENCE [LARGE SCALE GENOMIC DNA]</scope>
    <source>
        <strain evidence="4 5">BP 5553</strain>
    </source>
</reference>
<comment type="caution">
    <text evidence="4">The sequence shown here is derived from an EMBL/GenBank/DDBJ whole genome shotgun (WGS) entry which is preliminary data.</text>
</comment>
<name>A0A370TYZ8_9HELO</name>
<gene>
    <name evidence="4" type="ORF">BP5553_00731</name>
</gene>
<keyword evidence="5" id="KW-1185">Reference proteome</keyword>
<feature type="compositionally biased region" description="Basic and acidic residues" evidence="2">
    <location>
        <begin position="20"/>
        <end position="33"/>
    </location>
</feature>
<proteinExistence type="predicted"/>
<dbReference type="GeneID" id="43593580"/>
<dbReference type="GO" id="GO:0003677">
    <property type="term" value="F:DNA binding"/>
    <property type="evidence" value="ECO:0007669"/>
    <property type="project" value="InterPro"/>
</dbReference>
<accession>A0A370TYZ8</accession>
<dbReference type="InterPro" id="IPR052761">
    <property type="entry name" value="Fungal_Detox/Toxin_TFs"/>
</dbReference>
<dbReference type="CDD" id="cd12148">
    <property type="entry name" value="fungal_TF_MHR"/>
    <property type="match status" value="1"/>
</dbReference>
<keyword evidence="1" id="KW-0539">Nucleus</keyword>
<dbReference type="GO" id="GO:0008270">
    <property type="term" value="F:zinc ion binding"/>
    <property type="evidence" value="ECO:0007669"/>
    <property type="project" value="InterPro"/>
</dbReference>
<dbReference type="EMBL" id="NPIC01000001">
    <property type="protein sequence ID" value="RDL40752.1"/>
    <property type="molecule type" value="Genomic_DNA"/>
</dbReference>
<dbReference type="Pfam" id="PF04082">
    <property type="entry name" value="Fungal_trans"/>
    <property type="match status" value="1"/>
</dbReference>
<dbReference type="InterPro" id="IPR007219">
    <property type="entry name" value="XnlR_reg_dom"/>
</dbReference>
<feature type="region of interest" description="Disordered" evidence="2">
    <location>
        <begin position="589"/>
        <end position="616"/>
    </location>
</feature>
<dbReference type="PANTHER" id="PTHR47425:SF2">
    <property type="entry name" value="FARB-RELATED"/>
    <property type="match status" value="1"/>
</dbReference>
<sequence length="646" mass="72836">MEFGLGLFEEEVIAALGQDQEERPSKRAKHNDADSPEVEAEVQLECLSRIDAPPAYEQWLDYPAYELDHKAPLFGITRQGSPGIGDILVSDDEEKVGYGTDPQCGLPSFFRPSLGMTTALLESYPRGKRNRSPILPQYGDSFSMGLGLGGHDRLDLAPNFYFYAIKSTLLPIRRVQHDLVILYFQYIHPLFPLVDEYYFMETYRRYRGREQYMDPSDFMIFQAIMAAGFGHISEAQLQRTPYRSVHEGQEAQFDQVKARYWSAPLADPVVLTQICLIISLWSPGPAGMQNNSYWLNMAFKHATSGQLWKSQPTSDGRPCRRRLLWWCCLVRDRVLALGMRRPYRLHKAPFEEEMISQVDFGMEATSPLFTALESKQASMLAFIWLCKLSEIMAAIAVFQRRNKFSREWAGESAGTSTEELQDVRAFDEDLSQWKEGFEAEAVGLIEHGDQDVAVPFSVLRIVGNSLLAVLYSPYLHLSSNEDTSLVGNSLDPLQRMKDAAQGVESSVVGLISTKKSDTLPNWLVSWVTLPAAIYHVTQHVQNNSSPDRVLMPTLNRFMRRTTGAQAMFLTLTKATKEFLQRLKETHNNSSHGTAAAKFGRPLAPAPDVSQSESKDAVRCDRGNRIKEARILAHVTKALDIALENNC</sequence>
<evidence type="ECO:0000259" key="3">
    <source>
        <dbReference type="Pfam" id="PF04082"/>
    </source>
</evidence>
<dbReference type="OrthoDB" id="5041285at2759"/>
<dbReference type="PANTHER" id="PTHR47425">
    <property type="entry name" value="FARB-RELATED"/>
    <property type="match status" value="1"/>
</dbReference>
<dbReference type="GO" id="GO:0006351">
    <property type="term" value="P:DNA-templated transcription"/>
    <property type="evidence" value="ECO:0007669"/>
    <property type="project" value="InterPro"/>
</dbReference>
<evidence type="ECO:0000313" key="4">
    <source>
        <dbReference type="EMBL" id="RDL40752.1"/>
    </source>
</evidence>
<evidence type="ECO:0000256" key="1">
    <source>
        <dbReference type="ARBA" id="ARBA00023242"/>
    </source>
</evidence>
<feature type="region of interest" description="Disordered" evidence="2">
    <location>
        <begin position="16"/>
        <end position="38"/>
    </location>
</feature>
<feature type="domain" description="Xylanolytic transcriptional activator regulatory" evidence="3">
    <location>
        <begin position="182"/>
        <end position="434"/>
    </location>
</feature>
<organism evidence="4 5">
    <name type="scientific">Venustampulla echinocandica</name>
    <dbReference type="NCBI Taxonomy" id="2656787"/>
    <lineage>
        <taxon>Eukaryota</taxon>
        <taxon>Fungi</taxon>
        <taxon>Dikarya</taxon>
        <taxon>Ascomycota</taxon>
        <taxon>Pezizomycotina</taxon>
        <taxon>Leotiomycetes</taxon>
        <taxon>Helotiales</taxon>
        <taxon>Pleuroascaceae</taxon>
        <taxon>Venustampulla</taxon>
    </lineage>
</organism>
<dbReference type="RefSeq" id="XP_031873408.1">
    <property type="nucleotide sequence ID" value="XM_032009354.1"/>
</dbReference>